<feature type="transmembrane region" description="Helical" evidence="9">
    <location>
        <begin position="83"/>
        <end position="106"/>
    </location>
</feature>
<keyword evidence="7 9" id="KW-0472">Membrane</keyword>
<keyword evidence="2 9" id="KW-0813">Transport</keyword>
<feature type="transmembrane region" description="Helical" evidence="9">
    <location>
        <begin position="12"/>
        <end position="32"/>
    </location>
</feature>
<evidence type="ECO:0000256" key="3">
    <source>
        <dbReference type="ARBA" id="ARBA00022475"/>
    </source>
</evidence>
<keyword evidence="3" id="KW-1003">Cell membrane</keyword>
<organism evidence="11 12">
    <name type="scientific">Ciceribacter naphthalenivorans</name>
    <dbReference type="NCBI Taxonomy" id="1118451"/>
    <lineage>
        <taxon>Bacteria</taxon>
        <taxon>Pseudomonadati</taxon>
        <taxon>Pseudomonadota</taxon>
        <taxon>Alphaproteobacteria</taxon>
        <taxon>Hyphomicrobiales</taxon>
        <taxon>Rhizobiaceae</taxon>
        <taxon>Ciceribacter</taxon>
    </lineage>
</organism>
<evidence type="ECO:0000256" key="1">
    <source>
        <dbReference type="ARBA" id="ARBA00004429"/>
    </source>
</evidence>
<comment type="subunit">
    <text evidence="9">The complex comprises the extracytoplasmic solute receptor protein and the two transmembrane proteins.</text>
</comment>
<comment type="function">
    <text evidence="9">Part of the tripartite ATP-independent periplasmic (TRAP) transport system.</text>
</comment>
<feature type="transmembrane region" description="Helical" evidence="9">
    <location>
        <begin position="126"/>
        <end position="149"/>
    </location>
</feature>
<dbReference type="Proteomes" id="UP000321717">
    <property type="component" value="Unassembled WGS sequence"/>
</dbReference>
<dbReference type="AlphaFoldDB" id="A0A512HNN6"/>
<accession>A0A512HNN6</accession>
<dbReference type="GO" id="GO:0005886">
    <property type="term" value="C:plasma membrane"/>
    <property type="evidence" value="ECO:0007669"/>
    <property type="project" value="UniProtKB-SubCell"/>
</dbReference>
<sequence>MRFLERINHIMMIGAALALIIIICATLLDIVFDIATQRPINGVYDVVEACLAFVIFLALPSIFQREENIRIDLIDYFLPPPLLKALILFTRLVTLGFVVLTFISMLNPFLDAWNFGDTKYETGIPIWVIWIPILMGAAGATLSVLATIFRPSANSVIFKE</sequence>
<keyword evidence="4 9" id="KW-0997">Cell inner membrane</keyword>
<dbReference type="RefSeq" id="WP_147181923.1">
    <property type="nucleotide sequence ID" value="NZ_BJZP01000029.1"/>
</dbReference>
<evidence type="ECO:0000256" key="9">
    <source>
        <dbReference type="RuleBase" id="RU369079"/>
    </source>
</evidence>
<dbReference type="Pfam" id="PF04290">
    <property type="entry name" value="DctQ"/>
    <property type="match status" value="1"/>
</dbReference>
<evidence type="ECO:0000256" key="5">
    <source>
        <dbReference type="ARBA" id="ARBA00022692"/>
    </source>
</evidence>
<feature type="domain" description="Tripartite ATP-independent periplasmic transporters DctQ component" evidence="10">
    <location>
        <begin position="23"/>
        <end position="151"/>
    </location>
</feature>
<evidence type="ECO:0000256" key="4">
    <source>
        <dbReference type="ARBA" id="ARBA00022519"/>
    </source>
</evidence>
<keyword evidence="6 9" id="KW-1133">Transmembrane helix</keyword>
<evidence type="ECO:0000256" key="7">
    <source>
        <dbReference type="ARBA" id="ARBA00023136"/>
    </source>
</evidence>
<dbReference type="GO" id="GO:0015740">
    <property type="term" value="P:C4-dicarboxylate transport"/>
    <property type="evidence" value="ECO:0007669"/>
    <property type="project" value="TreeGrafter"/>
</dbReference>
<dbReference type="InterPro" id="IPR055348">
    <property type="entry name" value="DctQ"/>
</dbReference>
<protein>
    <recommendedName>
        <fullName evidence="9">TRAP transporter small permease protein</fullName>
    </recommendedName>
</protein>
<evidence type="ECO:0000313" key="11">
    <source>
        <dbReference type="EMBL" id="GEO87061.1"/>
    </source>
</evidence>
<keyword evidence="5 9" id="KW-0812">Transmembrane</keyword>
<dbReference type="InterPro" id="IPR007387">
    <property type="entry name" value="TRAP_DctQ"/>
</dbReference>
<gene>
    <name evidence="11" type="ORF">RNA01_39930</name>
</gene>
<proteinExistence type="inferred from homology"/>
<dbReference type="OrthoDB" id="4250245at2"/>
<dbReference type="GO" id="GO:0022857">
    <property type="term" value="F:transmembrane transporter activity"/>
    <property type="evidence" value="ECO:0007669"/>
    <property type="project" value="UniProtKB-UniRule"/>
</dbReference>
<evidence type="ECO:0000256" key="2">
    <source>
        <dbReference type="ARBA" id="ARBA00022448"/>
    </source>
</evidence>
<evidence type="ECO:0000256" key="8">
    <source>
        <dbReference type="ARBA" id="ARBA00038436"/>
    </source>
</evidence>
<reference evidence="11 12" key="1">
    <citation type="submission" date="2019-07" db="EMBL/GenBank/DDBJ databases">
        <title>Whole genome shotgun sequence of Rhizobium naphthalenivorans NBRC 107585.</title>
        <authorList>
            <person name="Hosoyama A."/>
            <person name="Uohara A."/>
            <person name="Ohji S."/>
            <person name="Ichikawa N."/>
        </authorList>
    </citation>
    <scope>NUCLEOTIDE SEQUENCE [LARGE SCALE GENOMIC DNA]</scope>
    <source>
        <strain evidence="11 12">NBRC 107585</strain>
    </source>
</reference>
<comment type="caution">
    <text evidence="11">The sequence shown here is derived from an EMBL/GenBank/DDBJ whole genome shotgun (WGS) entry which is preliminary data.</text>
</comment>
<dbReference type="PANTHER" id="PTHR35011">
    <property type="entry name" value="2,3-DIKETO-L-GULONATE TRAP TRANSPORTER SMALL PERMEASE PROTEIN YIAM"/>
    <property type="match status" value="1"/>
</dbReference>
<keyword evidence="12" id="KW-1185">Reference proteome</keyword>
<comment type="subcellular location">
    <subcellularLocation>
        <location evidence="1 9">Cell inner membrane</location>
        <topology evidence="1 9">Multi-pass membrane protein</topology>
    </subcellularLocation>
</comment>
<feature type="transmembrane region" description="Helical" evidence="9">
    <location>
        <begin position="44"/>
        <end position="63"/>
    </location>
</feature>
<comment type="similarity">
    <text evidence="8 9">Belongs to the TRAP transporter small permease family.</text>
</comment>
<evidence type="ECO:0000259" key="10">
    <source>
        <dbReference type="Pfam" id="PF04290"/>
    </source>
</evidence>
<dbReference type="PANTHER" id="PTHR35011:SF10">
    <property type="entry name" value="TRAP TRANSPORTER SMALL PERMEASE PROTEIN"/>
    <property type="match status" value="1"/>
</dbReference>
<dbReference type="EMBL" id="BJZP01000029">
    <property type="protein sequence ID" value="GEO87061.1"/>
    <property type="molecule type" value="Genomic_DNA"/>
</dbReference>
<evidence type="ECO:0000256" key="6">
    <source>
        <dbReference type="ARBA" id="ARBA00022989"/>
    </source>
</evidence>
<name>A0A512HNN6_9HYPH</name>
<evidence type="ECO:0000313" key="12">
    <source>
        <dbReference type="Proteomes" id="UP000321717"/>
    </source>
</evidence>